<dbReference type="GO" id="GO:0016020">
    <property type="term" value="C:membrane"/>
    <property type="evidence" value="ECO:0007669"/>
    <property type="project" value="UniProtKB-SubCell"/>
</dbReference>
<dbReference type="InterPro" id="IPR050814">
    <property type="entry name" value="Myo-inositol_Transporter"/>
</dbReference>
<evidence type="ECO:0000256" key="5">
    <source>
        <dbReference type="ARBA" id="ARBA00023136"/>
    </source>
</evidence>
<keyword evidence="9" id="KW-1185">Reference proteome</keyword>
<evidence type="ECO:0000256" key="3">
    <source>
        <dbReference type="ARBA" id="ARBA00022692"/>
    </source>
</evidence>
<name>A0A9W6YZ31_AMBMO</name>
<feature type="domain" description="Major facilitator superfamily (MFS) profile" evidence="7">
    <location>
        <begin position="1"/>
        <end position="117"/>
    </location>
</feature>
<evidence type="ECO:0000256" key="2">
    <source>
        <dbReference type="ARBA" id="ARBA00022448"/>
    </source>
</evidence>
<feature type="transmembrane region" description="Helical" evidence="6">
    <location>
        <begin position="93"/>
        <end position="113"/>
    </location>
</feature>
<dbReference type="PANTHER" id="PTHR48020">
    <property type="entry name" value="PROTON MYO-INOSITOL COTRANSPORTER"/>
    <property type="match status" value="1"/>
</dbReference>
<comment type="subcellular location">
    <subcellularLocation>
        <location evidence="1">Membrane</location>
        <topology evidence="1">Multi-pass membrane protein</topology>
    </subcellularLocation>
</comment>
<dbReference type="PROSITE" id="PS50850">
    <property type="entry name" value="MFS"/>
    <property type="match status" value="1"/>
</dbReference>
<dbReference type="GO" id="GO:0022857">
    <property type="term" value="F:transmembrane transporter activity"/>
    <property type="evidence" value="ECO:0007669"/>
    <property type="project" value="InterPro"/>
</dbReference>
<dbReference type="Gene3D" id="1.20.1250.20">
    <property type="entry name" value="MFS general substrate transporter like domains"/>
    <property type="match status" value="1"/>
</dbReference>
<keyword evidence="4 6" id="KW-1133">Transmembrane helix</keyword>
<keyword evidence="3 6" id="KW-0812">Transmembrane</keyword>
<comment type="caution">
    <text evidence="8">The sequence shown here is derived from an EMBL/GenBank/DDBJ whole genome shotgun (WGS) entry which is preliminary data.</text>
</comment>
<keyword evidence="2" id="KW-0813">Transport</keyword>
<protein>
    <submittedName>
        <fullName evidence="8">Unnamed protein product</fullName>
    </submittedName>
</protein>
<dbReference type="EMBL" id="BSXU01002550">
    <property type="protein sequence ID" value="GMG38375.1"/>
    <property type="molecule type" value="Genomic_DNA"/>
</dbReference>
<dbReference type="InterPro" id="IPR036259">
    <property type="entry name" value="MFS_trans_sf"/>
</dbReference>
<dbReference type="OrthoDB" id="2153661at2759"/>
<dbReference type="PANTHER" id="PTHR48020:SF12">
    <property type="entry name" value="PROTON MYO-INOSITOL COTRANSPORTER"/>
    <property type="match status" value="1"/>
</dbReference>
<sequence>MLGFGGYLVFGLIIGCAYDKITKIVPLFIVFYGLMNSLSNMGPGDMLGVTASESFPTAVRGTCYGFAAAIGKVGAVVGTQSFTPIRDHLGKKWTFIIAAICGIAGILVAWIAVPHLKEDDLMENDIKFNKFLAEHGWHGETGVVNTTVPDEEKHEVEK</sequence>
<dbReference type="SUPFAM" id="SSF103473">
    <property type="entry name" value="MFS general substrate transporter"/>
    <property type="match status" value="1"/>
</dbReference>
<feature type="transmembrane region" description="Helical" evidence="6">
    <location>
        <begin position="6"/>
        <end position="34"/>
    </location>
</feature>
<evidence type="ECO:0000256" key="4">
    <source>
        <dbReference type="ARBA" id="ARBA00022989"/>
    </source>
</evidence>
<dbReference type="AlphaFoldDB" id="A0A9W6YZ31"/>
<dbReference type="Proteomes" id="UP001165063">
    <property type="component" value="Unassembled WGS sequence"/>
</dbReference>
<dbReference type="InterPro" id="IPR020846">
    <property type="entry name" value="MFS_dom"/>
</dbReference>
<evidence type="ECO:0000313" key="8">
    <source>
        <dbReference type="EMBL" id="GMG38375.1"/>
    </source>
</evidence>
<dbReference type="InterPro" id="IPR005828">
    <property type="entry name" value="MFS_sugar_transport-like"/>
</dbReference>
<organism evidence="8 9">
    <name type="scientific">Ambrosiozyma monospora</name>
    <name type="common">Yeast</name>
    <name type="synonym">Endomycopsis monosporus</name>
    <dbReference type="NCBI Taxonomy" id="43982"/>
    <lineage>
        <taxon>Eukaryota</taxon>
        <taxon>Fungi</taxon>
        <taxon>Dikarya</taxon>
        <taxon>Ascomycota</taxon>
        <taxon>Saccharomycotina</taxon>
        <taxon>Pichiomycetes</taxon>
        <taxon>Pichiales</taxon>
        <taxon>Pichiaceae</taxon>
        <taxon>Ambrosiozyma</taxon>
    </lineage>
</organism>
<dbReference type="Pfam" id="PF00083">
    <property type="entry name" value="Sugar_tr"/>
    <property type="match status" value="1"/>
</dbReference>
<accession>A0A9W6YZ31</accession>
<evidence type="ECO:0000256" key="6">
    <source>
        <dbReference type="SAM" id="Phobius"/>
    </source>
</evidence>
<gene>
    <name evidence="8" type="ORF">Amon01_000494000</name>
</gene>
<reference evidence="8" key="1">
    <citation type="submission" date="2023-04" db="EMBL/GenBank/DDBJ databases">
        <title>Ambrosiozyma monospora NBRC 1965.</title>
        <authorList>
            <person name="Ichikawa N."/>
            <person name="Sato H."/>
            <person name="Tonouchi N."/>
        </authorList>
    </citation>
    <scope>NUCLEOTIDE SEQUENCE</scope>
    <source>
        <strain evidence="8">NBRC 1965</strain>
    </source>
</reference>
<proteinExistence type="predicted"/>
<evidence type="ECO:0000259" key="7">
    <source>
        <dbReference type="PROSITE" id="PS50850"/>
    </source>
</evidence>
<evidence type="ECO:0000256" key="1">
    <source>
        <dbReference type="ARBA" id="ARBA00004141"/>
    </source>
</evidence>
<evidence type="ECO:0000313" key="9">
    <source>
        <dbReference type="Proteomes" id="UP001165063"/>
    </source>
</evidence>
<keyword evidence="5 6" id="KW-0472">Membrane</keyword>